<dbReference type="EMBL" id="QZWG01000016">
    <property type="protein sequence ID" value="RZB60352.1"/>
    <property type="molecule type" value="Genomic_DNA"/>
</dbReference>
<feature type="signal peptide" evidence="1">
    <location>
        <begin position="1"/>
        <end position="17"/>
    </location>
</feature>
<sequence>MLCSCSWLLWVYKFTIGTLLLTFDKNQLNVSAVYQGRERLVEWKKDPLFPNATLYWNTIIYGIYHLPHFLQNAGHFKIDALLKIPIEDAQTHSSDEPRWRS</sequence>
<gene>
    <name evidence="2" type="ORF">D0Y65_043218</name>
</gene>
<name>A0A445GGI8_GLYSO</name>
<evidence type="ECO:0000313" key="2">
    <source>
        <dbReference type="EMBL" id="RZB60352.1"/>
    </source>
</evidence>
<keyword evidence="3" id="KW-1185">Reference proteome</keyword>
<dbReference type="Proteomes" id="UP000289340">
    <property type="component" value="Chromosome 16"/>
</dbReference>
<dbReference type="AlphaFoldDB" id="A0A445GGI8"/>
<proteinExistence type="predicted"/>
<protein>
    <submittedName>
        <fullName evidence="2">Uncharacterized protein</fullName>
    </submittedName>
</protein>
<organism evidence="2 3">
    <name type="scientific">Glycine soja</name>
    <name type="common">Wild soybean</name>
    <dbReference type="NCBI Taxonomy" id="3848"/>
    <lineage>
        <taxon>Eukaryota</taxon>
        <taxon>Viridiplantae</taxon>
        <taxon>Streptophyta</taxon>
        <taxon>Embryophyta</taxon>
        <taxon>Tracheophyta</taxon>
        <taxon>Spermatophyta</taxon>
        <taxon>Magnoliopsida</taxon>
        <taxon>eudicotyledons</taxon>
        <taxon>Gunneridae</taxon>
        <taxon>Pentapetalae</taxon>
        <taxon>rosids</taxon>
        <taxon>fabids</taxon>
        <taxon>Fabales</taxon>
        <taxon>Fabaceae</taxon>
        <taxon>Papilionoideae</taxon>
        <taxon>50 kb inversion clade</taxon>
        <taxon>NPAAA clade</taxon>
        <taxon>indigoferoid/millettioid clade</taxon>
        <taxon>Phaseoleae</taxon>
        <taxon>Glycine</taxon>
        <taxon>Glycine subgen. Soja</taxon>
    </lineage>
</organism>
<evidence type="ECO:0000313" key="3">
    <source>
        <dbReference type="Proteomes" id="UP000289340"/>
    </source>
</evidence>
<keyword evidence="1" id="KW-0732">Signal</keyword>
<comment type="caution">
    <text evidence="2">The sequence shown here is derived from an EMBL/GenBank/DDBJ whole genome shotgun (WGS) entry which is preliminary data.</text>
</comment>
<reference evidence="2 3" key="1">
    <citation type="submission" date="2018-09" db="EMBL/GenBank/DDBJ databases">
        <title>A high-quality reference genome of wild soybean provides a powerful tool to mine soybean genomes.</title>
        <authorList>
            <person name="Xie M."/>
            <person name="Chung C.Y.L."/>
            <person name="Li M.-W."/>
            <person name="Wong F.-L."/>
            <person name="Chan T.-F."/>
            <person name="Lam H.-M."/>
        </authorList>
    </citation>
    <scope>NUCLEOTIDE SEQUENCE [LARGE SCALE GENOMIC DNA]</scope>
    <source>
        <strain evidence="3">cv. W05</strain>
        <tissue evidence="2">Hypocotyl of etiolated seedlings</tissue>
    </source>
</reference>
<evidence type="ECO:0000256" key="1">
    <source>
        <dbReference type="SAM" id="SignalP"/>
    </source>
</evidence>
<feature type="chain" id="PRO_5019157838" evidence="1">
    <location>
        <begin position="18"/>
        <end position="101"/>
    </location>
</feature>
<accession>A0A445GGI8</accession>